<dbReference type="RefSeq" id="WP_285567904.1">
    <property type="nucleotide sequence ID" value="NZ_BSTK01000002.1"/>
</dbReference>
<reference evidence="1" key="1">
    <citation type="submission" date="2023-03" db="EMBL/GenBank/DDBJ databases">
        <title>Actinoallomurus iriomotensis NBRC 103684.</title>
        <authorList>
            <person name="Ichikawa N."/>
            <person name="Sato H."/>
            <person name="Tonouchi N."/>
        </authorList>
    </citation>
    <scope>NUCLEOTIDE SEQUENCE</scope>
    <source>
        <strain evidence="1">NBRC 103684</strain>
    </source>
</reference>
<name>A0A9W6VSL4_9ACTN</name>
<dbReference type="Proteomes" id="UP001165074">
    <property type="component" value="Unassembled WGS sequence"/>
</dbReference>
<sequence>MLASSSGLLLAAGLRSSERTLPRALVAGSATPTSSLHLVRPQDMLVLDFDFYNLAPTFDTDPPQLRRVDSSVLAYVVARTTAFPRGTGPSSTARSARFFTPADGGHGAAAGLHRTTSCLVSAMVRVV</sequence>
<keyword evidence="2" id="KW-1185">Reference proteome</keyword>
<gene>
    <name evidence="1" type="ORF">Airi02_014280</name>
</gene>
<evidence type="ECO:0000313" key="2">
    <source>
        <dbReference type="Proteomes" id="UP001165074"/>
    </source>
</evidence>
<organism evidence="1 2">
    <name type="scientific">Actinoallomurus iriomotensis</name>
    <dbReference type="NCBI Taxonomy" id="478107"/>
    <lineage>
        <taxon>Bacteria</taxon>
        <taxon>Bacillati</taxon>
        <taxon>Actinomycetota</taxon>
        <taxon>Actinomycetes</taxon>
        <taxon>Streptosporangiales</taxon>
        <taxon>Thermomonosporaceae</taxon>
        <taxon>Actinoallomurus</taxon>
    </lineage>
</organism>
<proteinExistence type="predicted"/>
<evidence type="ECO:0000313" key="1">
    <source>
        <dbReference type="EMBL" id="GLY83498.1"/>
    </source>
</evidence>
<accession>A0A9W6VSL4</accession>
<dbReference type="AlphaFoldDB" id="A0A9W6VSL4"/>
<protein>
    <submittedName>
        <fullName evidence="1">Uncharacterized protein</fullName>
    </submittedName>
</protein>
<comment type="caution">
    <text evidence="1">The sequence shown here is derived from an EMBL/GenBank/DDBJ whole genome shotgun (WGS) entry which is preliminary data.</text>
</comment>
<dbReference type="EMBL" id="BSTK01000002">
    <property type="protein sequence ID" value="GLY83498.1"/>
    <property type="molecule type" value="Genomic_DNA"/>
</dbReference>